<proteinExistence type="predicted"/>
<reference evidence="2 3" key="1">
    <citation type="submission" date="2024-02" db="EMBL/GenBank/DDBJ databases">
        <authorList>
            <person name="Chen Y."/>
            <person name="Shah S."/>
            <person name="Dougan E. K."/>
            <person name="Thang M."/>
            <person name="Chan C."/>
        </authorList>
    </citation>
    <scope>NUCLEOTIDE SEQUENCE [LARGE SCALE GENOMIC DNA]</scope>
</reference>
<dbReference type="PANTHER" id="PTHR38130:SF1">
    <property type="entry name" value="EF-HAND DOMAIN-CONTAINING PROTEIN"/>
    <property type="match status" value="1"/>
</dbReference>
<protein>
    <submittedName>
        <fullName evidence="2">Uncharacterized protein</fullName>
    </submittedName>
</protein>
<name>A0ABP0QKW1_9DINO</name>
<feature type="compositionally biased region" description="Polar residues" evidence="1">
    <location>
        <begin position="369"/>
        <end position="382"/>
    </location>
</feature>
<evidence type="ECO:0000313" key="3">
    <source>
        <dbReference type="Proteomes" id="UP001642484"/>
    </source>
</evidence>
<sequence length="382" mass="43283">MSCTTPWYRDDERPFLQRTDTMLLDVIRPKDVPRGQVMYPKDYDKSLMTEDITRCQPTYDHLKYLEKPDMSVGCTDPVHPGGKARSYYAPMDRRPRDLSLTTADIELAIPRGGQHKGFRHTDPVCPRYELPSSYQLPVPEPRWNGRHCTDNSDIEKSHPRVLHPDRNYTRDPNEGRDIEYSAPNYAEKLKALNARPRPDMSLDVKDIMAVNPARPRGTNPLEPTYKVPTSATTSLHAKYAEEKLLGIQLPSLQVREVGPVLGSTSKRLHWDNGEPQLSLLREDIAGTVPQRWVGGVPANIYDPPEIRPMMSFHDPHDIPGAQVGSLKKGIEGSRRRVNPLNPKYPMLDGNARPQPVPTFEAQRHPMLRNPSSTSSMHGPSRN</sequence>
<evidence type="ECO:0000313" key="2">
    <source>
        <dbReference type="EMBL" id="CAK9088874.1"/>
    </source>
</evidence>
<accession>A0ABP0QKW1</accession>
<dbReference type="EMBL" id="CAXAMN010024694">
    <property type="protein sequence ID" value="CAK9088874.1"/>
    <property type="molecule type" value="Genomic_DNA"/>
</dbReference>
<evidence type="ECO:0000256" key="1">
    <source>
        <dbReference type="SAM" id="MobiDB-lite"/>
    </source>
</evidence>
<gene>
    <name evidence="2" type="ORF">CCMP2556_LOCUS42827</name>
</gene>
<comment type="caution">
    <text evidence="2">The sequence shown here is derived from an EMBL/GenBank/DDBJ whole genome shotgun (WGS) entry which is preliminary data.</text>
</comment>
<keyword evidence="3" id="KW-1185">Reference proteome</keyword>
<dbReference type="Proteomes" id="UP001642484">
    <property type="component" value="Unassembled WGS sequence"/>
</dbReference>
<dbReference type="PANTHER" id="PTHR38130">
    <property type="entry name" value="EF-HAND DOMAIN-CONTAINING PROTEIN"/>
    <property type="match status" value="1"/>
</dbReference>
<organism evidence="2 3">
    <name type="scientific">Durusdinium trenchii</name>
    <dbReference type="NCBI Taxonomy" id="1381693"/>
    <lineage>
        <taxon>Eukaryota</taxon>
        <taxon>Sar</taxon>
        <taxon>Alveolata</taxon>
        <taxon>Dinophyceae</taxon>
        <taxon>Suessiales</taxon>
        <taxon>Symbiodiniaceae</taxon>
        <taxon>Durusdinium</taxon>
    </lineage>
</organism>
<feature type="region of interest" description="Disordered" evidence="1">
    <location>
        <begin position="150"/>
        <end position="178"/>
    </location>
</feature>
<feature type="region of interest" description="Disordered" evidence="1">
    <location>
        <begin position="336"/>
        <end position="382"/>
    </location>
</feature>